<reference evidence="4" key="1">
    <citation type="submission" date="2023-10" db="EMBL/GenBank/DDBJ databases">
        <title>Surveillance and assessment of the effects of hospital wastewater treatment on clearance of pathogenic bacterial and antimicrobial resistance genes.</title>
        <authorList>
            <person name="Wu Y."/>
        </authorList>
    </citation>
    <scope>NUCLEOTIDE SEQUENCE</scope>
    <source>
        <strain evidence="4">23-M-SY-8</strain>
    </source>
</reference>
<gene>
    <name evidence="4" type="ORF">RZO73_06070</name>
</gene>
<evidence type="ECO:0000313" key="4">
    <source>
        <dbReference type="EMBL" id="MDV0610103.1"/>
    </source>
</evidence>
<comment type="caution">
    <text evidence="4">The sequence shown here is derived from an EMBL/GenBank/DDBJ whole genome shotgun (WGS) entry which is preliminary data.</text>
</comment>
<dbReference type="EMBL" id="JAWHXQ010000002">
    <property type="protein sequence ID" value="MDV0610103.1"/>
    <property type="molecule type" value="Genomic_DNA"/>
</dbReference>
<feature type="transmembrane region" description="Helical" evidence="2">
    <location>
        <begin position="341"/>
        <end position="360"/>
    </location>
</feature>
<protein>
    <submittedName>
        <fullName evidence="4">Patatin-like phospholipase family protein</fullName>
    </submittedName>
</protein>
<dbReference type="Gene3D" id="3.40.1090.10">
    <property type="entry name" value="Cytosolic phospholipase A2 catalytic domain"/>
    <property type="match status" value="2"/>
</dbReference>
<dbReference type="GO" id="GO:0004623">
    <property type="term" value="F:phospholipase A2 activity"/>
    <property type="evidence" value="ECO:0007669"/>
    <property type="project" value="TreeGrafter"/>
</dbReference>
<feature type="transmembrane region" description="Helical" evidence="2">
    <location>
        <begin position="270"/>
        <end position="293"/>
    </location>
</feature>
<dbReference type="GO" id="GO:0046475">
    <property type="term" value="P:glycerophospholipid catabolic process"/>
    <property type="evidence" value="ECO:0007669"/>
    <property type="project" value="TreeGrafter"/>
</dbReference>
<proteinExistence type="predicted"/>
<dbReference type="SUPFAM" id="SSF52151">
    <property type="entry name" value="FabD/lysophospholipase-like"/>
    <property type="match status" value="1"/>
</dbReference>
<sequence length="1166" mass="128471">MSDENDSSLTIATHCAKRRENFPDDVKKTFSTRPWGIALSGGGIRSATFSFGLLKALSKNKIFHRFDILSTVSGGGYIGSTIGKLFHGTKDPFAVEEALSEADTRWFAVWLRANGRYLIPGGMQDVIFATANFGRNILAIHLELACLSILLGSIIVSIDLLAWGLADNIYAQRDSLRIASPLITILGFVSQWPTIWLLLIPLLFFSLVLSCAYWALPTQNKESFSIGMQSYLTLLLAFSGAFIILCQFTHSLDNTIIKNLAGWLKIPAELGYVLLTICMVYFFGVLVAVILNACRKDKNLDWARNKLTTGLSLVLRIALVITVIGGTDYLAWSLGNSNSNIQGTLGAVLGLIAVAFRIALPKISDLPKSLITVTRRVVLEVINFIGILGLALIVIFWMSLVHRLTSNALFDMSLKNLTFSAAWQVLSYLFFPTLLIVVISSRNQEFLNRSSLYTFYRARLIRSYLGAGNPQRFKSTANTQANCLSPVENNGLFTNVTDVQPQDDIPMQQYQPHHSGGPVHLINVCVNQTRDAKGGLFNQDRKGILMTVGPKAQVSISKNKWYQCASNTALSLGSWMAISGAAVAPGLGASTRPGISALLMMSGIRLGYWWDSSNITSNSDSKKNNPGKYKQLLNELCGRFDINSRRDWFLSDGGHFENTGAYALLREECEIIIVADCGADPRYSFGDLENLVRKARIDLQVQITFLRPKQPHPNLPGVFGSLNELASSESEACLAIARINYMHSNTTGYMFIVKPNMCQQAPIDLVNFKAENPLFPQEPTTDQFFSEAQWESYFQLGQTIGNNITLTQLTNAAVFADTYFIDDDGAIIKKNPNGKQSLQYSTKRLSSRIVATGAVSASISLGAFASIGLASWQAISSAMNNQSQDSFVKSADLKELSDIFGSLPVSESNTPDLSGNKIGQMATALLRVGDSACSSKNFSEFKKSNFLNFILKNTREACKTSNSSHPSCKELLNESNFSPCLQQNPRATCQHMYWTRDYSLSSELNIPNCMPVIPLSDISSSTAISASGKVGDIYSVKTHNITHNTSDFKCKGITIYLQIYGPEWRDAARMYRKPWREMGASVPPIEDVVDTARRDGRRPPQPYPVPTVIYHNATARSCALALQPPGTEPRWQIHALPNKLDAVQGVIEVWLPPSAFKVEHLTDNGL</sequence>
<evidence type="ECO:0000256" key="1">
    <source>
        <dbReference type="ARBA" id="ARBA00023098"/>
    </source>
</evidence>
<organism evidence="4 5">
    <name type="scientific">Klebsiella quasipneumoniae subsp. similipneumoniae</name>
    <dbReference type="NCBI Taxonomy" id="1463164"/>
    <lineage>
        <taxon>Bacteria</taxon>
        <taxon>Pseudomonadati</taxon>
        <taxon>Pseudomonadota</taxon>
        <taxon>Gammaproteobacteria</taxon>
        <taxon>Enterobacterales</taxon>
        <taxon>Enterobacteriaceae</taxon>
        <taxon>Klebsiella/Raoultella group</taxon>
        <taxon>Klebsiella</taxon>
        <taxon>Klebsiella pneumoniae complex</taxon>
    </lineage>
</organism>
<name>A0AAE4SH78_9ENTR</name>
<feature type="transmembrane region" description="Helical" evidence="2">
    <location>
        <begin position="421"/>
        <end position="439"/>
    </location>
</feature>
<dbReference type="Pfam" id="PF01734">
    <property type="entry name" value="Patatin"/>
    <property type="match status" value="1"/>
</dbReference>
<evidence type="ECO:0000313" key="5">
    <source>
        <dbReference type="Proteomes" id="UP001187239"/>
    </source>
</evidence>
<feature type="transmembrane region" description="Helical" evidence="2">
    <location>
        <begin position="144"/>
        <end position="166"/>
    </location>
</feature>
<keyword evidence="2" id="KW-1133">Transmembrane helix</keyword>
<dbReference type="InterPro" id="IPR002641">
    <property type="entry name" value="PNPLA_dom"/>
</dbReference>
<feature type="transmembrane region" description="Helical" evidence="2">
    <location>
        <begin position="195"/>
        <end position="216"/>
    </location>
</feature>
<dbReference type="PANTHER" id="PTHR10728">
    <property type="entry name" value="CYTOSOLIC PHOSPHOLIPASE A2"/>
    <property type="match status" value="1"/>
</dbReference>
<feature type="transmembrane region" description="Helical" evidence="2">
    <location>
        <begin position="381"/>
        <end position="401"/>
    </location>
</feature>
<dbReference type="AlphaFoldDB" id="A0AAE4SH78"/>
<feature type="transmembrane region" description="Helical" evidence="2">
    <location>
        <begin position="313"/>
        <end position="335"/>
    </location>
</feature>
<keyword evidence="1" id="KW-0443">Lipid metabolism</keyword>
<evidence type="ECO:0000259" key="3">
    <source>
        <dbReference type="Pfam" id="PF01734"/>
    </source>
</evidence>
<dbReference type="RefSeq" id="WP_316938206.1">
    <property type="nucleotide sequence ID" value="NZ_JAWHXQ010000002.1"/>
</dbReference>
<feature type="transmembrane region" description="Helical" evidence="2">
    <location>
        <begin position="228"/>
        <end position="250"/>
    </location>
</feature>
<dbReference type="Proteomes" id="UP001187239">
    <property type="component" value="Unassembled WGS sequence"/>
</dbReference>
<accession>A0AAE4SH78</accession>
<keyword evidence="2" id="KW-0472">Membrane</keyword>
<evidence type="ECO:0000256" key="2">
    <source>
        <dbReference type="SAM" id="Phobius"/>
    </source>
</evidence>
<feature type="domain" description="PNPLA" evidence="3">
    <location>
        <begin position="37"/>
        <end position="111"/>
    </location>
</feature>
<dbReference type="PANTHER" id="PTHR10728:SF40">
    <property type="entry name" value="PATATIN FAMILY PROTEIN"/>
    <property type="match status" value="1"/>
</dbReference>
<dbReference type="GO" id="GO:0005829">
    <property type="term" value="C:cytosol"/>
    <property type="evidence" value="ECO:0007669"/>
    <property type="project" value="TreeGrafter"/>
</dbReference>
<keyword evidence="2" id="KW-0812">Transmembrane</keyword>
<dbReference type="InterPro" id="IPR016035">
    <property type="entry name" value="Acyl_Trfase/lysoPLipase"/>
</dbReference>
<feature type="transmembrane region" description="Helical" evidence="2">
    <location>
        <begin position="35"/>
        <end position="57"/>
    </location>
</feature>